<reference evidence="2" key="1">
    <citation type="submission" date="2017-09" db="EMBL/GenBank/DDBJ databases">
        <title>Depth-based differentiation of microbial function through sediment-hosted aquifers and enrichment of novel symbionts in the deep terrestrial subsurface.</title>
        <authorList>
            <person name="Probst A.J."/>
            <person name="Ladd B."/>
            <person name="Jarett J.K."/>
            <person name="Geller-Mcgrath D.E."/>
            <person name="Sieber C.M.K."/>
            <person name="Emerson J.B."/>
            <person name="Anantharaman K."/>
            <person name="Thomas B.C."/>
            <person name="Malmstrom R."/>
            <person name="Stieglmeier M."/>
            <person name="Klingl A."/>
            <person name="Woyke T."/>
            <person name="Ryan C.M."/>
            <person name="Banfield J.F."/>
        </authorList>
    </citation>
    <scope>NUCLEOTIDE SEQUENCE [LARGE SCALE GENOMIC DNA]</scope>
</reference>
<evidence type="ECO:0000313" key="1">
    <source>
        <dbReference type="EMBL" id="PIW73320.1"/>
    </source>
</evidence>
<protein>
    <submittedName>
        <fullName evidence="1">Uncharacterized protein</fullName>
    </submittedName>
</protein>
<gene>
    <name evidence="1" type="ORF">CO005_02105</name>
</gene>
<dbReference type="AlphaFoldDB" id="A0A2M7ICF4"/>
<name>A0A2M7ICF4_9BACT</name>
<comment type="caution">
    <text evidence="1">The sequence shown here is derived from an EMBL/GenBank/DDBJ whole genome shotgun (WGS) entry which is preliminary data.</text>
</comment>
<dbReference type="EMBL" id="PFGU01000055">
    <property type="protein sequence ID" value="PIW73320.1"/>
    <property type="molecule type" value="Genomic_DNA"/>
</dbReference>
<sequence length="78" mass="9241">MKLHTEIVEEKQSALIVSKKNYPFITLLKNELRRVSIDHFSSPIIPKAIRMFRYIFIVNETVTIEKIIDNKNTIFIHI</sequence>
<organism evidence="1 2">
    <name type="scientific">Candidatus Roizmanbacteria bacterium CG_4_8_14_3_um_filter_34_9</name>
    <dbReference type="NCBI Taxonomy" id="1974832"/>
    <lineage>
        <taxon>Bacteria</taxon>
        <taxon>Candidatus Roizmaniibacteriota</taxon>
    </lineage>
</organism>
<proteinExistence type="predicted"/>
<accession>A0A2M7ICF4</accession>
<evidence type="ECO:0000313" key="2">
    <source>
        <dbReference type="Proteomes" id="UP000230822"/>
    </source>
</evidence>
<dbReference type="Proteomes" id="UP000230822">
    <property type="component" value="Unassembled WGS sequence"/>
</dbReference>
<feature type="non-terminal residue" evidence="1">
    <location>
        <position position="78"/>
    </location>
</feature>